<evidence type="ECO:0000259" key="6">
    <source>
        <dbReference type="Pfam" id="PF06803"/>
    </source>
</evidence>
<protein>
    <submittedName>
        <fullName evidence="7">DUF1232 domain-containing protein</fullName>
    </submittedName>
</protein>
<proteinExistence type="predicted"/>
<dbReference type="InterPro" id="IPR010652">
    <property type="entry name" value="DUF1232"/>
</dbReference>
<comment type="subcellular location">
    <subcellularLocation>
        <location evidence="1">Endomembrane system</location>
        <topology evidence="1">Multi-pass membrane protein</topology>
    </subcellularLocation>
</comment>
<keyword evidence="3 5" id="KW-1133">Transmembrane helix</keyword>
<comment type="caution">
    <text evidence="7">The sequence shown here is derived from an EMBL/GenBank/DDBJ whole genome shotgun (WGS) entry which is preliminary data.</text>
</comment>
<organism evidence="7 8">
    <name type="scientific">Myxacorys almedinensis A</name>
    <dbReference type="NCBI Taxonomy" id="2690445"/>
    <lineage>
        <taxon>Bacteria</taxon>
        <taxon>Bacillati</taxon>
        <taxon>Cyanobacteriota</taxon>
        <taxon>Cyanophyceae</taxon>
        <taxon>Leptolyngbyales</taxon>
        <taxon>Leptolyngbyaceae</taxon>
        <taxon>Myxacorys</taxon>
        <taxon>Myxacorys almedinensis</taxon>
    </lineage>
</organism>
<evidence type="ECO:0000256" key="2">
    <source>
        <dbReference type="ARBA" id="ARBA00022692"/>
    </source>
</evidence>
<keyword evidence="4 5" id="KW-0472">Membrane</keyword>
<keyword evidence="2 5" id="KW-0812">Transmembrane</keyword>
<evidence type="ECO:0000256" key="1">
    <source>
        <dbReference type="ARBA" id="ARBA00004127"/>
    </source>
</evidence>
<evidence type="ECO:0000256" key="4">
    <source>
        <dbReference type="ARBA" id="ARBA00023136"/>
    </source>
</evidence>
<sequence>MKVPFYDWYRNTIRNSQYRWLIIFGTLAYILSPIDLLPDFIPLIGQIDDTVVLGLLIAELSTAMFDRLKAQKTTEVATVDGVASSDTVDVNATKVG</sequence>
<dbReference type="AlphaFoldDB" id="A0A8J7Z1S1"/>
<evidence type="ECO:0000256" key="3">
    <source>
        <dbReference type="ARBA" id="ARBA00022989"/>
    </source>
</evidence>
<dbReference type="Proteomes" id="UP000646053">
    <property type="component" value="Unassembled WGS sequence"/>
</dbReference>
<feature type="transmembrane region" description="Helical" evidence="5">
    <location>
        <begin position="20"/>
        <end position="37"/>
    </location>
</feature>
<keyword evidence="8" id="KW-1185">Reference proteome</keyword>
<dbReference type="Pfam" id="PF06803">
    <property type="entry name" value="DUF1232"/>
    <property type="match status" value="1"/>
</dbReference>
<accession>A0A8J7Z1S1</accession>
<name>A0A8J7Z1S1_9CYAN</name>
<gene>
    <name evidence="7" type="ORF">GS601_04550</name>
</gene>
<evidence type="ECO:0000313" key="8">
    <source>
        <dbReference type="Proteomes" id="UP000646053"/>
    </source>
</evidence>
<evidence type="ECO:0000256" key="5">
    <source>
        <dbReference type="SAM" id="Phobius"/>
    </source>
</evidence>
<feature type="domain" description="DUF1232" evidence="6">
    <location>
        <begin position="20"/>
        <end position="54"/>
    </location>
</feature>
<evidence type="ECO:0000313" key="7">
    <source>
        <dbReference type="EMBL" id="NDJ16568.1"/>
    </source>
</evidence>
<dbReference type="GO" id="GO:0012505">
    <property type="term" value="C:endomembrane system"/>
    <property type="evidence" value="ECO:0007669"/>
    <property type="project" value="UniProtKB-SubCell"/>
</dbReference>
<dbReference type="EMBL" id="WVIE01000004">
    <property type="protein sequence ID" value="NDJ16568.1"/>
    <property type="molecule type" value="Genomic_DNA"/>
</dbReference>
<reference evidence="7" key="1">
    <citation type="submission" date="2019-12" db="EMBL/GenBank/DDBJ databases">
        <title>High-Quality draft genome sequences of three cyanobacteria isolated from the limestone walls of the Old Cathedral of Coimbra.</title>
        <authorList>
            <person name="Tiago I."/>
            <person name="Soares F."/>
            <person name="Portugal A."/>
        </authorList>
    </citation>
    <scope>NUCLEOTIDE SEQUENCE</scope>
    <source>
        <strain evidence="7">A</strain>
    </source>
</reference>